<evidence type="ECO:0000259" key="4">
    <source>
        <dbReference type="Pfam" id="PF00248"/>
    </source>
</evidence>
<proteinExistence type="inferred from homology"/>
<dbReference type="PaxDb" id="547559-Nmag_2741"/>
<comment type="similarity">
    <text evidence="1">Belongs to the aldo/keto reductase family.</text>
</comment>
<dbReference type="InterPro" id="IPR020471">
    <property type="entry name" value="AKR"/>
</dbReference>
<keyword evidence="6" id="KW-1185">Reference proteome</keyword>
<organism evidence="5 6">
    <name type="scientific">Natrialba magadii (strain ATCC 43099 / DSM 3394 / CCM 3739 / CIP 104546 / IAM 13178 / JCM 8861 / NBRC 102185 / NCIMB 2190 / MS3)</name>
    <name type="common">Natronobacterium magadii</name>
    <dbReference type="NCBI Taxonomy" id="547559"/>
    <lineage>
        <taxon>Archaea</taxon>
        <taxon>Methanobacteriati</taxon>
        <taxon>Methanobacteriota</taxon>
        <taxon>Stenosarchaea group</taxon>
        <taxon>Halobacteria</taxon>
        <taxon>Halobacteriales</taxon>
        <taxon>Natrialbaceae</taxon>
        <taxon>Natrialba</taxon>
    </lineage>
</organism>
<dbReference type="Proteomes" id="UP000001879">
    <property type="component" value="Chromosome"/>
</dbReference>
<dbReference type="InterPro" id="IPR023210">
    <property type="entry name" value="NADP_OxRdtase_dom"/>
</dbReference>
<dbReference type="PIRSF" id="PIRSF000097">
    <property type="entry name" value="AKR"/>
    <property type="match status" value="1"/>
</dbReference>
<dbReference type="STRING" id="547559.Nmag_2741"/>
<keyword evidence="3" id="KW-0560">Oxidoreductase</keyword>
<dbReference type="EMBL" id="CP001932">
    <property type="protein sequence ID" value="ADD06297.1"/>
    <property type="molecule type" value="Genomic_DNA"/>
</dbReference>
<gene>
    <name evidence="5" type="ordered locus">Nmag_2741</name>
</gene>
<dbReference type="GO" id="GO:0016616">
    <property type="term" value="F:oxidoreductase activity, acting on the CH-OH group of donors, NAD or NADP as acceptor"/>
    <property type="evidence" value="ECO:0007669"/>
    <property type="project" value="UniProtKB-ARBA"/>
</dbReference>
<reference evidence="5 6" key="2">
    <citation type="journal article" date="2012" name="BMC Genomics">
        <title>A comparative genomics perspective on the genetic content of the alkaliphilic haloarchaeon Natrialba magadii ATCC 43099T.</title>
        <authorList>
            <person name="Siddaramappa S."/>
            <person name="Challacombe J.F."/>
            <person name="Decastro R.E."/>
            <person name="Pfeiffer F."/>
            <person name="Sastre D.E."/>
            <person name="Gimenez M.I."/>
            <person name="Paggi R.A."/>
            <person name="Detter J.C."/>
            <person name="Davenport K.W."/>
            <person name="Goodwin L.A."/>
            <person name="Kyrpides N."/>
            <person name="Tapia R."/>
            <person name="Pitluck S."/>
            <person name="Lucas S."/>
            <person name="Woyke T."/>
            <person name="Maupin-Furlow J.A."/>
        </authorList>
    </citation>
    <scope>NUCLEOTIDE SEQUENCE [LARGE SCALE GENOMIC DNA]</scope>
    <source>
        <strain evidence="6">ATCC 43099 / DSM 3394 / CCM 3739 / CIP 104546 / IAM 13178 / JCM 8861 / NBRC 102185 / NCIMB 2190 / MS3</strain>
    </source>
</reference>
<dbReference type="PROSITE" id="PS00798">
    <property type="entry name" value="ALDOKETO_REDUCTASE_1"/>
    <property type="match status" value="1"/>
</dbReference>
<dbReference type="HOGENOM" id="CLU_023205_0_1_2"/>
<sequence>MTRTHLSLPPVGLGTMGIDNPGVIETALEYGYRHLDTAQIYGNEAVVGDGLSQSSVPRADVTVATKVWADSLAPDDVHRTTAESLDRLGLEFVDLLYVHRPIEAYDPEETLPAFETLCDAGTIGGIGVSNFSREELETVHSVLDTPIAAHQVEYHPLFQPDELLAHAREHGYPLVAYSPLANGQARQVDALVDIAEDHETTAEAVCLAWLLAKDGVVTIPKSSSADHLRANLEAQDLELSPAECERIDTIDRTKELFPE</sequence>
<evidence type="ECO:0000313" key="6">
    <source>
        <dbReference type="Proteomes" id="UP000001879"/>
    </source>
</evidence>
<dbReference type="InterPro" id="IPR036812">
    <property type="entry name" value="NAD(P)_OxRdtase_dom_sf"/>
</dbReference>
<dbReference type="InterPro" id="IPR018170">
    <property type="entry name" value="Aldo/ket_reductase_CS"/>
</dbReference>
<feature type="domain" description="NADP-dependent oxidoreductase" evidence="4">
    <location>
        <begin position="23"/>
        <end position="251"/>
    </location>
</feature>
<accession>D3SZN7</accession>
<dbReference type="Gene3D" id="3.20.20.100">
    <property type="entry name" value="NADP-dependent oxidoreductase domain"/>
    <property type="match status" value="1"/>
</dbReference>
<evidence type="ECO:0000256" key="2">
    <source>
        <dbReference type="ARBA" id="ARBA00022857"/>
    </source>
</evidence>
<dbReference type="PRINTS" id="PR00069">
    <property type="entry name" value="ALDKETRDTASE"/>
</dbReference>
<dbReference type="KEGG" id="nmg:Nmag_2741"/>
<name>D3SZN7_NATMM</name>
<dbReference type="AlphaFoldDB" id="D3SZN7"/>
<dbReference type="SUPFAM" id="SSF51430">
    <property type="entry name" value="NAD(P)-linked oxidoreductase"/>
    <property type="match status" value="1"/>
</dbReference>
<keyword evidence="2" id="KW-0521">NADP</keyword>
<dbReference type="Pfam" id="PF00248">
    <property type="entry name" value="Aldo_ket_red"/>
    <property type="match status" value="1"/>
</dbReference>
<protein>
    <submittedName>
        <fullName evidence="5">Oxidoreductase (Aldo-keto reductase family protein)</fullName>
    </submittedName>
</protein>
<dbReference type="eggNOG" id="arCOG01619">
    <property type="taxonomic scope" value="Archaea"/>
</dbReference>
<evidence type="ECO:0000313" key="5">
    <source>
        <dbReference type="EMBL" id="ADD06297.1"/>
    </source>
</evidence>
<reference evidence="6" key="1">
    <citation type="submission" date="2010-02" db="EMBL/GenBank/DDBJ databases">
        <title>Complete sequence of chromosome of Natrialba magadii ATCC 43099.</title>
        <authorList>
            <consortium name="US DOE Joint Genome Institute"/>
            <person name="Lucas S."/>
            <person name="Copeland A."/>
            <person name="Lapidus A."/>
            <person name="Cheng J.-F."/>
            <person name="Bruce D."/>
            <person name="Goodwin L."/>
            <person name="Pitluck S."/>
            <person name="Davenport K."/>
            <person name="Saunders E."/>
            <person name="Detter J.C."/>
            <person name="Han C."/>
            <person name="Tapia R."/>
            <person name="Land M."/>
            <person name="Hauser L."/>
            <person name="Kyrpides N."/>
            <person name="Mikhailova N."/>
            <person name="De Castro R.E."/>
            <person name="Maupin-Furlow J.A."/>
            <person name="Woyke T."/>
        </authorList>
    </citation>
    <scope>NUCLEOTIDE SEQUENCE [LARGE SCALE GENOMIC DNA]</scope>
    <source>
        <strain evidence="6">ATCC 43099 / DSM 3394 / CCM 3739 / CIP 104546 / IAM 13178 / JCM 8861 / NBRC 102185 / NCIMB 2190 / MS3</strain>
    </source>
</reference>
<evidence type="ECO:0000256" key="3">
    <source>
        <dbReference type="ARBA" id="ARBA00023002"/>
    </source>
</evidence>
<dbReference type="PANTHER" id="PTHR43827:SF3">
    <property type="entry name" value="NADP-DEPENDENT OXIDOREDUCTASE DOMAIN-CONTAINING PROTEIN"/>
    <property type="match status" value="1"/>
</dbReference>
<dbReference type="PANTHER" id="PTHR43827">
    <property type="entry name" value="2,5-DIKETO-D-GLUCONIC ACID REDUCTASE"/>
    <property type="match status" value="1"/>
</dbReference>
<evidence type="ECO:0000256" key="1">
    <source>
        <dbReference type="ARBA" id="ARBA00007905"/>
    </source>
</evidence>